<keyword evidence="7" id="KW-0560">Oxidoreductase</keyword>
<evidence type="ECO:0000259" key="10">
    <source>
        <dbReference type="Pfam" id="PF00724"/>
    </source>
</evidence>
<dbReference type="PANTHER" id="PTHR42917:SF2">
    <property type="entry name" value="2,4-DIENOYL-COA REDUCTASE [(2E)-ENOYL-COA-PRODUCING]"/>
    <property type="match status" value="1"/>
</dbReference>
<evidence type="ECO:0000256" key="6">
    <source>
        <dbReference type="ARBA" id="ARBA00022723"/>
    </source>
</evidence>
<evidence type="ECO:0000256" key="2">
    <source>
        <dbReference type="ARBA" id="ARBA00001966"/>
    </source>
</evidence>
<dbReference type="SUPFAM" id="SSF51971">
    <property type="entry name" value="Nucleotide-binding domain"/>
    <property type="match status" value="1"/>
</dbReference>
<evidence type="ECO:0000256" key="5">
    <source>
        <dbReference type="ARBA" id="ARBA00022643"/>
    </source>
</evidence>
<dbReference type="InterPro" id="IPR013785">
    <property type="entry name" value="Aldolase_TIM"/>
</dbReference>
<evidence type="ECO:0000256" key="4">
    <source>
        <dbReference type="ARBA" id="ARBA00022630"/>
    </source>
</evidence>
<accession>A0A6J7J552</accession>
<dbReference type="SUPFAM" id="SSF51395">
    <property type="entry name" value="FMN-linked oxidoreductases"/>
    <property type="match status" value="1"/>
</dbReference>
<evidence type="ECO:0000256" key="9">
    <source>
        <dbReference type="ARBA" id="ARBA00023014"/>
    </source>
</evidence>
<keyword evidence="9" id="KW-0411">Iron-sulfur</keyword>
<keyword evidence="8" id="KW-0408">Iron</keyword>
<dbReference type="SUPFAM" id="SSF51905">
    <property type="entry name" value="FAD/NAD(P)-binding domain"/>
    <property type="match status" value="1"/>
</dbReference>
<dbReference type="InterPro" id="IPR036188">
    <property type="entry name" value="FAD/NAD-bd_sf"/>
</dbReference>
<dbReference type="Gene3D" id="3.20.20.70">
    <property type="entry name" value="Aldolase class I"/>
    <property type="match status" value="1"/>
</dbReference>
<evidence type="ECO:0000256" key="8">
    <source>
        <dbReference type="ARBA" id="ARBA00023004"/>
    </source>
</evidence>
<dbReference type="GO" id="GO:0051536">
    <property type="term" value="F:iron-sulfur cluster binding"/>
    <property type="evidence" value="ECO:0007669"/>
    <property type="project" value="UniProtKB-KW"/>
</dbReference>
<comment type="similarity">
    <text evidence="3">In the N-terminal section; belongs to the NADH:flavin oxidoreductase/NADH oxidase family.</text>
</comment>
<dbReference type="Gene3D" id="3.40.50.720">
    <property type="entry name" value="NAD(P)-binding Rossmann-like Domain"/>
    <property type="match status" value="1"/>
</dbReference>
<sequence length="674" mass="71978">MSWYLWAMSSTTDLDTLWRPLALGTIEVPNRIMFSAHSPAHGIDRYPGYLAARARGGAGLIVTGAMPVHPTTDLAWFRAWQDGALEDFRTLAGAVHDEGGTLFTQLHHMGLQGMHAQRFDMTSKIVAPSSVPSPVFDVHGHALAEEEIAEIVEHFAQSALTAKEAGMDGVEIHAAHGYLLFSFLSPLTNRRTDGYGGSVENRARFVIEVLRAVRDKVGEDFPVGLKFGMDEAVGPLGFDPATAAETLRVIRGAASFDYVSLSGAAYHNLEHLTTPITSVLDAHIAEQGPLAREVVGELPVFATCAIRTLDRAAEIVASGKVDMVGMVRPQMADPDLVRKGQGGRAAEIRPCVGANQGCWRRVFRGGQVSCTVNPETGRETEWADRFNPVEHPGRVVVVGGGPAGLKAAESAARRGHEVILLERGAALGGQLIAAGSLPRRDTWHRLVDHLKGSLDRLGVDVRLGTEATAESVSALDPDLVVVATGSFYGTDGFSILRPDRMTIPGLETALVLDPEAAALNPASCGRRVLIVDDHGTLPALGLAELLAQGGAEVELITAHPQVGIQLSVISTMDHATIYPRLLRAGVRCTPEATISQVDGSRVSIAGIYGTWERELDGVESVVLLQNRHPRTQLHDELLAAGLAVELIGDAYAPREVDEAILEGASSGLQVMARV</sequence>
<dbReference type="GO" id="GO:0046872">
    <property type="term" value="F:metal ion binding"/>
    <property type="evidence" value="ECO:0007669"/>
    <property type="project" value="UniProtKB-KW"/>
</dbReference>
<keyword evidence="6" id="KW-0479">Metal-binding</keyword>
<proteinExistence type="inferred from homology"/>
<comment type="cofactor">
    <cofactor evidence="1">
        <name>FMN</name>
        <dbReference type="ChEBI" id="CHEBI:58210"/>
    </cofactor>
</comment>
<organism evidence="11">
    <name type="scientific">freshwater metagenome</name>
    <dbReference type="NCBI Taxonomy" id="449393"/>
    <lineage>
        <taxon>unclassified sequences</taxon>
        <taxon>metagenomes</taxon>
        <taxon>ecological metagenomes</taxon>
    </lineage>
</organism>
<comment type="cofactor">
    <cofactor evidence="2">
        <name>[4Fe-4S] cluster</name>
        <dbReference type="ChEBI" id="CHEBI:49883"/>
    </cofactor>
</comment>
<dbReference type="AlphaFoldDB" id="A0A6J7J552"/>
<feature type="domain" description="NADH:flavin oxidoreductase/NADH oxidase N-terminal" evidence="10">
    <location>
        <begin position="17"/>
        <end position="345"/>
    </location>
</feature>
<dbReference type="EMBL" id="CAFBMX010000008">
    <property type="protein sequence ID" value="CAB4938375.1"/>
    <property type="molecule type" value="Genomic_DNA"/>
</dbReference>
<keyword evidence="5" id="KW-0288">FMN</keyword>
<dbReference type="GO" id="GO:0016491">
    <property type="term" value="F:oxidoreductase activity"/>
    <property type="evidence" value="ECO:0007669"/>
    <property type="project" value="UniProtKB-KW"/>
</dbReference>
<evidence type="ECO:0000256" key="3">
    <source>
        <dbReference type="ARBA" id="ARBA00011048"/>
    </source>
</evidence>
<protein>
    <submittedName>
        <fullName evidence="11">Unannotated protein</fullName>
    </submittedName>
</protein>
<dbReference type="InterPro" id="IPR001155">
    <property type="entry name" value="OxRdtase_FMN_N"/>
</dbReference>
<evidence type="ECO:0000256" key="1">
    <source>
        <dbReference type="ARBA" id="ARBA00001917"/>
    </source>
</evidence>
<dbReference type="Gene3D" id="3.50.50.60">
    <property type="entry name" value="FAD/NAD(P)-binding domain"/>
    <property type="match status" value="1"/>
</dbReference>
<reference evidence="11" key="1">
    <citation type="submission" date="2020-05" db="EMBL/GenBank/DDBJ databases">
        <authorList>
            <person name="Chiriac C."/>
            <person name="Salcher M."/>
            <person name="Ghai R."/>
            <person name="Kavagutti S V."/>
        </authorList>
    </citation>
    <scope>NUCLEOTIDE SEQUENCE</scope>
</reference>
<dbReference type="InterPro" id="IPR051793">
    <property type="entry name" value="NADH:flavin_oxidoreductase"/>
</dbReference>
<dbReference type="Pfam" id="PF12831">
    <property type="entry name" value="FAD_oxidored"/>
    <property type="match status" value="1"/>
</dbReference>
<gene>
    <name evidence="11" type="ORF">UFOPK3674_01647</name>
</gene>
<dbReference type="Pfam" id="PF00724">
    <property type="entry name" value="Oxidored_FMN"/>
    <property type="match status" value="1"/>
</dbReference>
<keyword evidence="4" id="KW-0285">Flavoprotein</keyword>
<name>A0A6J7J552_9ZZZZ</name>
<evidence type="ECO:0000313" key="11">
    <source>
        <dbReference type="EMBL" id="CAB4938375.1"/>
    </source>
</evidence>
<dbReference type="PANTHER" id="PTHR42917">
    <property type="entry name" value="2,4-DIENOYL-COA REDUCTASE"/>
    <property type="match status" value="1"/>
</dbReference>
<evidence type="ECO:0000256" key="7">
    <source>
        <dbReference type="ARBA" id="ARBA00023002"/>
    </source>
</evidence>
<dbReference type="PRINTS" id="PR00411">
    <property type="entry name" value="PNDRDTASEI"/>
</dbReference>
<dbReference type="GO" id="GO:0010181">
    <property type="term" value="F:FMN binding"/>
    <property type="evidence" value="ECO:0007669"/>
    <property type="project" value="InterPro"/>
</dbReference>